<reference evidence="2" key="1">
    <citation type="submission" date="2013-08" db="EMBL/GenBank/DDBJ databases">
        <title>Comparison of modified E. coli strains.</title>
        <authorList>
            <person name="Juergensen J."/>
            <person name="Bonge A."/>
            <person name="Streit W.R."/>
        </authorList>
    </citation>
    <scope>NUCLEOTIDE SEQUENCE</scope>
</reference>
<name>A0A0H3U7T8_9BACT</name>
<evidence type="ECO:0000256" key="1">
    <source>
        <dbReference type="SAM" id="Phobius"/>
    </source>
</evidence>
<keyword evidence="1" id="KW-0472">Membrane</keyword>
<evidence type="ECO:0000313" key="2">
    <source>
        <dbReference type="EMBL" id="AIF26664.1"/>
    </source>
</evidence>
<feature type="transmembrane region" description="Helical" evidence="1">
    <location>
        <begin position="29"/>
        <end position="49"/>
    </location>
</feature>
<sequence length="114" mass="13048">MEETRNKKFTHERRKQWKKNAKHNLKTHYVLLIITVAIAGVLGVQKGYFIDKQSFSDSRNTSYAQNEAGVAGATTLLQYVFSDQQKTKAEAKSEEENTKFSLSLFYGDYDEASE</sequence>
<feature type="non-terminal residue" evidence="2">
    <location>
        <position position="114"/>
    </location>
</feature>
<keyword evidence="1" id="KW-0812">Transmembrane</keyword>
<dbReference type="EMBL" id="KF540241">
    <property type="protein sequence ID" value="AIF26664.1"/>
    <property type="molecule type" value="Genomic_DNA"/>
</dbReference>
<organism evidence="2">
    <name type="scientific">uncultured bacterium fosmid pJB77G10</name>
    <dbReference type="NCBI Taxonomy" id="1478069"/>
    <lineage>
        <taxon>Bacteria</taxon>
        <taxon>environmental samples</taxon>
    </lineage>
</organism>
<proteinExistence type="predicted"/>
<dbReference type="AlphaFoldDB" id="A0A0H3U7T8"/>
<keyword evidence="1" id="KW-1133">Transmembrane helix</keyword>
<accession>A0A0H3U7T8</accession>
<protein>
    <submittedName>
        <fullName evidence="2">Uncharacterized protein</fullName>
    </submittedName>
</protein>